<protein>
    <submittedName>
        <fullName evidence="1">Tetratricopeptide repeat protein</fullName>
    </submittedName>
</protein>
<gene>
    <name evidence="1" type="ORF">HZY85_05920</name>
</gene>
<organism evidence="1 2">
    <name type="scientific">Gemelliphila palaticanis</name>
    <dbReference type="NCBI Taxonomy" id="81950"/>
    <lineage>
        <taxon>Bacteria</taxon>
        <taxon>Bacillati</taxon>
        <taxon>Bacillota</taxon>
        <taxon>Bacilli</taxon>
        <taxon>Bacillales</taxon>
        <taxon>Gemellaceae</taxon>
        <taxon>Gemelliphila</taxon>
    </lineage>
</organism>
<dbReference type="InterPro" id="IPR011990">
    <property type="entry name" value="TPR-like_helical_dom_sf"/>
</dbReference>
<dbReference type="SUPFAM" id="SSF48452">
    <property type="entry name" value="TPR-like"/>
    <property type="match status" value="1"/>
</dbReference>
<dbReference type="Gene3D" id="1.25.40.10">
    <property type="entry name" value="Tetratricopeptide repeat domain"/>
    <property type="match status" value="1"/>
</dbReference>
<dbReference type="Pfam" id="PF13174">
    <property type="entry name" value="TPR_6"/>
    <property type="match status" value="1"/>
</dbReference>
<dbReference type="InterPro" id="IPR019734">
    <property type="entry name" value="TPR_rpt"/>
</dbReference>
<evidence type="ECO:0000313" key="2">
    <source>
        <dbReference type="Proteomes" id="UP000531840"/>
    </source>
</evidence>
<reference evidence="1 2" key="1">
    <citation type="submission" date="2020-07" db="EMBL/GenBank/DDBJ databases">
        <title>MOT database genomes.</title>
        <authorList>
            <person name="Joseph S."/>
            <person name="Aduse-Opoku J."/>
            <person name="Hashim A."/>
            <person name="Wade W."/>
            <person name="Curtis M."/>
        </authorList>
    </citation>
    <scope>NUCLEOTIDE SEQUENCE [LARGE SCALE GENOMIC DNA]</scope>
    <source>
        <strain evidence="1 2">CIP 106318</strain>
    </source>
</reference>
<comment type="caution">
    <text evidence="1">The sequence shown here is derived from an EMBL/GenBank/DDBJ whole genome shotgun (WGS) entry which is preliminary data.</text>
</comment>
<sequence length="370" mass="45072">MNTTIKNYWYTLKKEYEEKHKEKIFTHYENSKSFVEKFKMYVEDRHKEISTSVDLVCALATIYQELRNEKKGIKLLEDFIKTYKDELSNKDQARIYTNLAFYHSGCKEEIKYLLEAEKLESPFFETYKGLGLYHFSKYQFEEDVESLEKSLIAFEKSLKSRNSYSMRFNYGACLFELKQYTEAKEIFESLLIEYPNRMRLLLSISYCEIYLGNKEKALEYLRQVKEGQDENYHLSTDDISDYQIYDAYYVLEEYELFLKEYENVVYTQFFNEISYYYYALFITKRYQKFDEVLEKDKKKIISNIEETKIDEDFEDEEEERMLYIKSYQEDLDKLIEIEHKIKNEKYKPMGKLELYPEFGCYLVDCIRHSF</sequence>
<accession>A0ABX2T2N1</accession>
<name>A0ABX2T2N1_9BACL</name>
<dbReference type="Proteomes" id="UP000531840">
    <property type="component" value="Unassembled WGS sequence"/>
</dbReference>
<dbReference type="EMBL" id="JACBYF010000011">
    <property type="protein sequence ID" value="NYS47729.1"/>
    <property type="molecule type" value="Genomic_DNA"/>
</dbReference>
<proteinExistence type="predicted"/>
<dbReference type="RefSeq" id="WP_179941515.1">
    <property type="nucleotide sequence ID" value="NZ_JACBYF010000011.1"/>
</dbReference>
<keyword evidence="2" id="KW-1185">Reference proteome</keyword>
<evidence type="ECO:0000313" key="1">
    <source>
        <dbReference type="EMBL" id="NYS47729.1"/>
    </source>
</evidence>